<protein>
    <submittedName>
        <fullName evidence="2">Uncharacterized protein</fullName>
    </submittedName>
</protein>
<keyword evidence="3" id="KW-1185">Reference proteome</keyword>
<gene>
    <name evidence="2" type="ORF">HMPREF1866_02851</name>
</gene>
<dbReference type="PATRIC" id="fig|467210.3.peg.2828"/>
<organism evidence="2 3">
    <name type="scientific">Lachnoanaerobaculum saburreum</name>
    <dbReference type="NCBI Taxonomy" id="467210"/>
    <lineage>
        <taxon>Bacteria</taxon>
        <taxon>Bacillati</taxon>
        <taxon>Bacillota</taxon>
        <taxon>Clostridia</taxon>
        <taxon>Lachnospirales</taxon>
        <taxon>Lachnospiraceae</taxon>
        <taxon>Lachnoanaerobaculum</taxon>
    </lineage>
</organism>
<sequence>MFFKLYFNTCYDILKLLKHNLPYIIVKGDLYYMNKTDNFNLNLSLSVKVVILILLIICILNGSKISDFIYSLNAEGFSEFEGMRTYMSVQIILSILSILDALLIAVDYYKISKTS</sequence>
<evidence type="ECO:0000313" key="2">
    <source>
        <dbReference type="EMBL" id="KXB52933.1"/>
    </source>
</evidence>
<feature type="transmembrane region" description="Helical" evidence="1">
    <location>
        <begin position="85"/>
        <end position="109"/>
    </location>
</feature>
<comment type="caution">
    <text evidence="2">The sequence shown here is derived from an EMBL/GenBank/DDBJ whole genome shotgun (WGS) entry which is preliminary data.</text>
</comment>
<proteinExistence type="predicted"/>
<keyword evidence="1" id="KW-0812">Transmembrane</keyword>
<dbReference type="AlphaFoldDB" id="A0A133ZBX9"/>
<keyword evidence="1" id="KW-1133">Transmembrane helix</keyword>
<accession>A0A133ZBX9</accession>
<dbReference type="STRING" id="467210.HMPREF1866_02851"/>
<dbReference type="Proteomes" id="UP000070394">
    <property type="component" value="Unassembled WGS sequence"/>
</dbReference>
<evidence type="ECO:0000256" key="1">
    <source>
        <dbReference type="SAM" id="Phobius"/>
    </source>
</evidence>
<keyword evidence="1" id="KW-0472">Membrane</keyword>
<reference evidence="3" key="1">
    <citation type="submission" date="2016-01" db="EMBL/GenBank/DDBJ databases">
        <authorList>
            <person name="Mitreva M."/>
            <person name="Pepin K.H."/>
            <person name="Mihindukulasuriya K.A."/>
            <person name="Fulton R."/>
            <person name="Fronick C."/>
            <person name="O'Laughlin M."/>
            <person name="Miner T."/>
            <person name="Herter B."/>
            <person name="Rosa B.A."/>
            <person name="Cordes M."/>
            <person name="Tomlinson C."/>
            <person name="Wollam A."/>
            <person name="Palsikar V.B."/>
            <person name="Mardis E.R."/>
            <person name="Wilson R.K."/>
        </authorList>
    </citation>
    <scope>NUCLEOTIDE SEQUENCE [LARGE SCALE GENOMIC DNA]</scope>
    <source>
        <strain evidence="3">DNF00896</strain>
    </source>
</reference>
<feature type="transmembrane region" description="Helical" evidence="1">
    <location>
        <begin position="45"/>
        <end position="65"/>
    </location>
</feature>
<dbReference type="OrthoDB" id="2066115at2"/>
<name>A0A133ZBX9_9FIRM</name>
<dbReference type="EMBL" id="LSDA01000145">
    <property type="protein sequence ID" value="KXB52933.1"/>
    <property type="molecule type" value="Genomic_DNA"/>
</dbReference>
<evidence type="ECO:0000313" key="3">
    <source>
        <dbReference type="Proteomes" id="UP000070394"/>
    </source>
</evidence>